<accession>A0A3S4ATN5</accession>
<keyword evidence="2" id="KW-0521">NADP</keyword>
<dbReference type="InterPro" id="IPR020904">
    <property type="entry name" value="Sc_DH/Rdtase_CS"/>
</dbReference>
<dbReference type="EMBL" id="OUUZ01000015">
    <property type="protein sequence ID" value="SPQ25806.1"/>
    <property type="molecule type" value="Genomic_DNA"/>
</dbReference>
<evidence type="ECO:0000256" key="4">
    <source>
        <dbReference type="RuleBase" id="RU000363"/>
    </source>
</evidence>
<organism evidence="5 6">
    <name type="scientific">Thermothielavioides terrestris</name>
    <dbReference type="NCBI Taxonomy" id="2587410"/>
    <lineage>
        <taxon>Eukaryota</taxon>
        <taxon>Fungi</taxon>
        <taxon>Dikarya</taxon>
        <taxon>Ascomycota</taxon>
        <taxon>Pezizomycotina</taxon>
        <taxon>Sordariomycetes</taxon>
        <taxon>Sordariomycetidae</taxon>
        <taxon>Sordariales</taxon>
        <taxon>Chaetomiaceae</taxon>
        <taxon>Thermothielavioides</taxon>
    </lineage>
</organism>
<dbReference type="PROSITE" id="PS00061">
    <property type="entry name" value="ADH_SHORT"/>
    <property type="match status" value="1"/>
</dbReference>
<evidence type="ECO:0000313" key="6">
    <source>
        <dbReference type="Proteomes" id="UP000289323"/>
    </source>
</evidence>
<dbReference type="InterPro" id="IPR036291">
    <property type="entry name" value="NAD(P)-bd_dom_sf"/>
</dbReference>
<dbReference type="Pfam" id="PF00106">
    <property type="entry name" value="adh_short"/>
    <property type="match status" value="1"/>
</dbReference>
<dbReference type="PANTHER" id="PTHR43963">
    <property type="entry name" value="CARBONYL REDUCTASE 1-RELATED"/>
    <property type="match status" value="1"/>
</dbReference>
<dbReference type="Proteomes" id="UP000289323">
    <property type="component" value="Unassembled WGS sequence"/>
</dbReference>
<proteinExistence type="inferred from homology"/>
<comment type="similarity">
    <text evidence="1 4">Belongs to the short-chain dehydrogenases/reductases (SDR) family.</text>
</comment>
<gene>
    <name evidence="5" type="ORF">TT172_LOCUS8225</name>
</gene>
<name>A0A3S4ATN5_9PEZI</name>
<dbReference type="InterPro" id="IPR002347">
    <property type="entry name" value="SDR_fam"/>
</dbReference>
<evidence type="ECO:0000256" key="2">
    <source>
        <dbReference type="ARBA" id="ARBA00022857"/>
    </source>
</evidence>
<evidence type="ECO:0000256" key="3">
    <source>
        <dbReference type="ARBA" id="ARBA00023002"/>
    </source>
</evidence>
<dbReference type="GO" id="GO:0016491">
    <property type="term" value="F:oxidoreductase activity"/>
    <property type="evidence" value="ECO:0007669"/>
    <property type="project" value="UniProtKB-KW"/>
</dbReference>
<sequence>MASAPQSKIVLVTGANQGLGHAVIEVGGTRYPDNVYILGSRDLDKGKEAARKLEELGVKARVDVVQLDVTNDEHIEAAVRHVEKTYGRLDVLVNNAGFPGGRDLTEDAPAAKIRAVFGELLNVHITSVAVMTYAFLPLLRRAPAPKVINVTSGLGSMTRVLTPGLRMGRFPPYGASKVGMNGLTAHMQVVETERAAAEAAEEGKESRGARVRFFISNPGVLKTAFTHFHPMGRAPQLGAKSIVELIGDDEGKYDDHMQWEWDLEGDQMRKVPW</sequence>
<dbReference type="SUPFAM" id="SSF51735">
    <property type="entry name" value="NAD(P)-binding Rossmann-fold domains"/>
    <property type="match status" value="1"/>
</dbReference>
<dbReference type="PRINTS" id="PR00080">
    <property type="entry name" value="SDRFAMILY"/>
</dbReference>
<keyword evidence="3" id="KW-0560">Oxidoreductase</keyword>
<dbReference type="PRINTS" id="PR00081">
    <property type="entry name" value="GDHRDH"/>
</dbReference>
<dbReference type="AlphaFoldDB" id="A0A3S4ATN5"/>
<dbReference type="PANTHER" id="PTHR43963:SF6">
    <property type="entry name" value="CHAIN DEHYDROGENASE FAMILY PROTEIN, PUTATIVE (AFU_ORTHOLOGUE AFUA_3G15350)-RELATED"/>
    <property type="match status" value="1"/>
</dbReference>
<protein>
    <submittedName>
        <fullName evidence="5">F7fce153-33d7-4b04-bd83-795dbc8a14f3</fullName>
    </submittedName>
</protein>
<dbReference type="Gene3D" id="3.40.50.720">
    <property type="entry name" value="NAD(P)-binding Rossmann-like Domain"/>
    <property type="match status" value="1"/>
</dbReference>
<evidence type="ECO:0000313" key="5">
    <source>
        <dbReference type="EMBL" id="SPQ25806.1"/>
    </source>
</evidence>
<evidence type="ECO:0000256" key="1">
    <source>
        <dbReference type="ARBA" id="ARBA00006484"/>
    </source>
</evidence>
<reference evidence="5 6" key="1">
    <citation type="submission" date="2018-04" db="EMBL/GenBank/DDBJ databases">
        <authorList>
            <person name="Huttner S."/>
            <person name="Dainat J."/>
        </authorList>
    </citation>
    <scope>NUCLEOTIDE SEQUENCE [LARGE SCALE GENOMIC DNA]</scope>
</reference>